<evidence type="ECO:0000256" key="1">
    <source>
        <dbReference type="SAM" id="Phobius"/>
    </source>
</evidence>
<dbReference type="PROSITE" id="PS51257">
    <property type="entry name" value="PROKAR_LIPOPROTEIN"/>
    <property type="match status" value="1"/>
</dbReference>
<proteinExistence type="predicted"/>
<protein>
    <submittedName>
        <fullName evidence="2">Uncharacterized protein</fullName>
    </submittedName>
</protein>
<keyword evidence="1" id="KW-0472">Membrane</keyword>
<name>A0ABX0RKL9_9GAMM</name>
<gene>
    <name evidence="2" type="ORF">F3J40_20120</name>
</gene>
<dbReference type="Proteomes" id="UP001515683">
    <property type="component" value="Unassembled WGS sequence"/>
</dbReference>
<dbReference type="EMBL" id="VWXF01000010">
    <property type="protein sequence ID" value="NIF23890.1"/>
    <property type="molecule type" value="Genomic_DNA"/>
</dbReference>
<feature type="transmembrane region" description="Helical" evidence="1">
    <location>
        <begin position="12"/>
        <end position="34"/>
    </location>
</feature>
<comment type="caution">
    <text evidence="2">The sequence shown here is derived from an EMBL/GenBank/DDBJ whole genome shotgun (WGS) entry which is preliminary data.</text>
</comment>
<dbReference type="RefSeq" id="WP_167017505.1">
    <property type="nucleotide sequence ID" value="NZ_VWXF01000010.1"/>
</dbReference>
<accession>A0ABX0RKL9</accession>
<evidence type="ECO:0000313" key="2">
    <source>
        <dbReference type="EMBL" id="NIF23890.1"/>
    </source>
</evidence>
<reference evidence="2 3" key="1">
    <citation type="journal article" date="2019" name="bioRxiv">
        <title>Bacteria contribute to plant secondary compound degradation in a generalist herbivore system.</title>
        <authorList>
            <person name="Francoeur C.B."/>
            <person name="Khadempour L."/>
            <person name="Moreira-Soto R.D."/>
            <person name="Gotting K."/>
            <person name="Book A.J."/>
            <person name="Pinto-Tomas A.A."/>
            <person name="Keefover-Ring K."/>
            <person name="Currie C.R."/>
        </authorList>
    </citation>
    <scope>NUCLEOTIDE SEQUENCE [LARGE SCALE GENOMIC DNA]</scope>
    <source>
        <strain evidence="2">Acro-835</strain>
    </source>
</reference>
<keyword evidence="1" id="KW-1133">Transmembrane helix</keyword>
<organism evidence="2 3">
    <name type="scientific">Candidatus Pantoea multigeneris</name>
    <dbReference type="NCBI Taxonomy" id="2608357"/>
    <lineage>
        <taxon>Bacteria</taxon>
        <taxon>Pseudomonadati</taxon>
        <taxon>Pseudomonadota</taxon>
        <taxon>Gammaproteobacteria</taxon>
        <taxon>Enterobacterales</taxon>
        <taxon>Erwiniaceae</taxon>
        <taxon>Pantoea</taxon>
    </lineage>
</organism>
<keyword evidence="1" id="KW-0812">Transmembrane</keyword>
<sequence length="63" mass="7323">MKGFLVAFLRENIPYLFVNVFVILVFGLSCLFFPECWFLCGLFSLVIIAVFDIFVLPSIKKRK</sequence>
<keyword evidence="3" id="KW-1185">Reference proteome</keyword>
<feature type="transmembrane region" description="Helical" evidence="1">
    <location>
        <begin position="40"/>
        <end position="59"/>
    </location>
</feature>
<evidence type="ECO:0000313" key="3">
    <source>
        <dbReference type="Proteomes" id="UP001515683"/>
    </source>
</evidence>